<evidence type="ECO:0000313" key="1">
    <source>
        <dbReference type="EMBL" id="KAG2608686.1"/>
    </source>
</evidence>
<keyword evidence="2" id="KW-1185">Reference proteome</keyword>
<gene>
    <name evidence="1" type="ORF">PVAP13_4NG334500</name>
</gene>
<dbReference type="EMBL" id="CM029044">
    <property type="protein sequence ID" value="KAG2608686.1"/>
    <property type="molecule type" value="Genomic_DNA"/>
</dbReference>
<reference evidence="1 2" key="1">
    <citation type="submission" date="2020-05" db="EMBL/GenBank/DDBJ databases">
        <title>WGS assembly of Panicum virgatum.</title>
        <authorList>
            <person name="Lovell J.T."/>
            <person name="Jenkins J."/>
            <person name="Shu S."/>
            <person name="Juenger T.E."/>
            <person name="Schmutz J."/>
        </authorList>
    </citation>
    <scope>NUCLEOTIDE SEQUENCE [LARGE SCALE GENOMIC DNA]</scope>
    <source>
        <strain evidence="2">cv. AP13</strain>
    </source>
</reference>
<protein>
    <submittedName>
        <fullName evidence="1">Uncharacterized protein</fullName>
    </submittedName>
</protein>
<sequence>MAASFAPDGPSWPVGEVASPLMLWARRWYCCGLGGRRWGVFFFSGFVDGGNMRLVPGGACLVGVARHQWNKVLRVFLHLVAIYSGGSGRPVKFELLGSVAPAGASEGVGPCTGVWGRHLLAMFSWLWDCAASSLSAAVVRVAAAGQVGERKNQQQRSDG</sequence>
<dbReference type="AlphaFoldDB" id="A0A8T0TIZ5"/>
<evidence type="ECO:0000313" key="2">
    <source>
        <dbReference type="Proteomes" id="UP000823388"/>
    </source>
</evidence>
<organism evidence="1 2">
    <name type="scientific">Panicum virgatum</name>
    <name type="common">Blackwell switchgrass</name>
    <dbReference type="NCBI Taxonomy" id="38727"/>
    <lineage>
        <taxon>Eukaryota</taxon>
        <taxon>Viridiplantae</taxon>
        <taxon>Streptophyta</taxon>
        <taxon>Embryophyta</taxon>
        <taxon>Tracheophyta</taxon>
        <taxon>Spermatophyta</taxon>
        <taxon>Magnoliopsida</taxon>
        <taxon>Liliopsida</taxon>
        <taxon>Poales</taxon>
        <taxon>Poaceae</taxon>
        <taxon>PACMAD clade</taxon>
        <taxon>Panicoideae</taxon>
        <taxon>Panicodae</taxon>
        <taxon>Paniceae</taxon>
        <taxon>Panicinae</taxon>
        <taxon>Panicum</taxon>
        <taxon>Panicum sect. Hiantes</taxon>
    </lineage>
</organism>
<dbReference type="Proteomes" id="UP000823388">
    <property type="component" value="Chromosome 4N"/>
</dbReference>
<comment type="caution">
    <text evidence="1">The sequence shown here is derived from an EMBL/GenBank/DDBJ whole genome shotgun (WGS) entry which is preliminary data.</text>
</comment>
<name>A0A8T0TIZ5_PANVG</name>
<proteinExistence type="predicted"/>
<accession>A0A8T0TIZ5</accession>